<dbReference type="Proteomes" id="UP000054166">
    <property type="component" value="Unassembled WGS sequence"/>
</dbReference>
<name>A0A0C3FSI7_PILCF</name>
<dbReference type="PANTHER" id="PTHR28011">
    <property type="entry name" value="NON-CLASSICAL EXPORT PROTEIN 1"/>
    <property type="match status" value="1"/>
</dbReference>
<proteinExistence type="predicted"/>
<evidence type="ECO:0000313" key="1">
    <source>
        <dbReference type="EMBL" id="KIM87165.1"/>
    </source>
</evidence>
<dbReference type="FunCoup" id="A0A0C3FSI7">
    <property type="interactions" value="23"/>
</dbReference>
<evidence type="ECO:0000313" key="2">
    <source>
        <dbReference type="Proteomes" id="UP000054166"/>
    </source>
</evidence>
<keyword evidence="2" id="KW-1185">Reference proteome</keyword>
<reference evidence="2" key="2">
    <citation type="submission" date="2015-01" db="EMBL/GenBank/DDBJ databases">
        <title>Evolutionary Origins and Diversification of the Mycorrhizal Mutualists.</title>
        <authorList>
            <consortium name="DOE Joint Genome Institute"/>
            <consortium name="Mycorrhizal Genomics Consortium"/>
            <person name="Kohler A."/>
            <person name="Kuo A."/>
            <person name="Nagy L.G."/>
            <person name="Floudas D."/>
            <person name="Copeland A."/>
            <person name="Barry K.W."/>
            <person name="Cichocki N."/>
            <person name="Veneault-Fourrey C."/>
            <person name="LaButti K."/>
            <person name="Lindquist E.A."/>
            <person name="Lipzen A."/>
            <person name="Lundell T."/>
            <person name="Morin E."/>
            <person name="Murat C."/>
            <person name="Riley R."/>
            <person name="Ohm R."/>
            <person name="Sun H."/>
            <person name="Tunlid A."/>
            <person name="Henrissat B."/>
            <person name="Grigoriev I.V."/>
            <person name="Hibbett D.S."/>
            <person name="Martin F."/>
        </authorList>
    </citation>
    <scope>NUCLEOTIDE SEQUENCE [LARGE SCALE GENOMIC DNA]</scope>
    <source>
        <strain evidence="2">F 1598</strain>
    </source>
</reference>
<dbReference type="InterPro" id="IPR024242">
    <property type="entry name" value="NCE101"/>
</dbReference>
<dbReference type="GO" id="GO:0009306">
    <property type="term" value="P:protein secretion"/>
    <property type="evidence" value="ECO:0007669"/>
    <property type="project" value="InterPro"/>
</dbReference>
<dbReference type="InParanoid" id="A0A0C3FSI7"/>
<dbReference type="EMBL" id="KN832980">
    <property type="protein sequence ID" value="KIM87165.1"/>
    <property type="molecule type" value="Genomic_DNA"/>
</dbReference>
<dbReference type="STRING" id="765440.A0A0C3FSI7"/>
<dbReference type="PANTHER" id="PTHR28011:SF1">
    <property type="entry name" value="NON-CLASSICAL EXPORT PROTEIN 1"/>
    <property type="match status" value="1"/>
</dbReference>
<dbReference type="Pfam" id="PF11654">
    <property type="entry name" value="NCE101"/>
    <property type="match status" value="1"/>
</dbReference>
<sequence length="66" mass="7509">MPPVLLSRGLDPLLGMFTGILAYYLYETNPRTAPPADQRLSELARWKLSKWKHARDERLARLEAGG</sequence>
<dbReference type="OrthoDB" id="2155101at2759"/>
<organism evidence="1 2">
    <name type="scientific">Piloderma croceum (strain F 1598)</name>
    <dbReference type="NCBI Taxonomy" id="765440"/>
    <lineage>
        <taxon>Eukaryota</taxon>
        <taxon>Fungi</taxon>
        <taxon>Dikarya</taxon>
        <taxon>Basidiomycota</taxon>
        <taxon>Agaricomycotina</taxon>
        <taxon>Agaricomycetes</taxon>
        <taxon>Agaricomycetidae</taxon>
        <taxon>Atheliales</taxon>
        <taxon>Atheliaceae</taxon>
        <taxon>Piloderma</taxon>
    </lineage>
</organism>
<dbReference type="HOGENOM" id="CLU_188578_0_1_1"/>
<accession>A0A0C3FSI7</accession>
<gene>
    <name evidence="1" type="ORF">PILCRDRAFT_64122</name>
</gene>
<reference evidence="1 2" key="1">
    <citation type="submission" date="2014-04" db="EMBL/GenBank/DDBJ databases">
        <authorList>
            <consortium name="DOE Joint Genome Institute"/>
            <person name="Kuo A."/>
            <person name="Tarkka M."/>
            <person name="Buscot F."/>
            <person name="Kohler A."/>
            <person name="Nagy L.G."/>
            <person name="Floudas D."/>
            <person name="Copeland A."/>
            <person name="Barry K.W."/>
            <person name="Cichocki N."/>
            <person name="Veneault-Fourrey C."/>
            <person name="LaButti K."/>
            <person name="Lindquist E.A."/>
            <person name="Lipzen A."/>
            <person name="Lundell T."/>
            <person name="Morin E."/>
            <person name="Murat C."/>
            <person name="Sun H."/>
            <person name="Tunlid A."/>
            <person name="Henrissat B."/>
            <person name="Grigoriev I.V."/>
            <person name="Hibbett D.S."/>
            <person name="Martin F."/>
            <person name="Nordberg H.P."/>
            <person name="Cantor M.N."/>
            <person name="Hua S.X."/>
        </authorList>
    </citation>
    <scope>NUCLEOTIDE SEQUENCE [LARGE SCALE GENOMIC DNA]</scope>
    <source>
        <strain evidence="1 2">F 1598</strain>
    </source>
</reference>
<dbReference type="AlphaFoldDB" id="A0A0C3FSI7"/>
<protein>
    <submittedName>
        <fullName evidence="1">Uncharacterized protein</fullName>
    </submittedName>
</protein>